<comment type="caution">
    <text evidence="6">The sequence shown here is derived from an EMBL/GenBank/DDBJ whole genome shotgun (WGS) entry which is preliminary data.</text>
</comment>
<dbReference type="GO" id="GO:0006355">
    <property type="term" value="P:regulation of DNA-templated transcription"/>
    <property type="evidence" value="ECO:0007669"/>
    <property type="project" value="InterPro"/>
</dbReference>
<dbReference type="CDD" id="cd06170">
    <property type="entry name" value="LuxR_C_like"/>
    <property type="match status" value="1"/>
</dbReference>
<dbReference type="SUPFAM" id="SSF46894">
    <property type="entry name" value="C-terminal effector domain of the bipartite response regulators"/>
    <property type="match status" value="1"/>
</dbReference>
<evidence type="ECO:0000313" key="7">
    <source>
        <dbReference type="Proteomes" id="UP000295293"/>
    </source>
</evidence>
<dbReference type="SUPFAM" id="SSF52172">
    <property type="entry name" value="CheY-like"/>
    <property type="match status" value="1"/>
</dbReference>
<dbReference type="PANTHER" id="PTHR43214:SF43">
    <property type="entry name" value="TWO-COMPONENT RESPONSE REGULATOR"/>
    <property type="match status" value="1"/>
</dbReference>
<keyword evidence="7" id="KW-1185">Reference proteome</keyword>
<evidence type="ECO:0000256" key="3">
    <source>
        <dbReference type="PROSITE-ProRule" id="PRU00169"/>
    </source>
</evidence>
<dbReference type="AlphaFoldDB" id="A0A4R6YQ71"/>
<accession>A0A4R6YQ71</accession>
<dbReference type="InterPro" id="IPR058245">
    <property type="entry name" value="NreC/VraR/RcsB-like_REC"/>
</dbReference>
<dbReference type="SMART" id="SM00448">
    <property type="entry name" value="REC"/>
    <property type="match status" value="1"/>
</dbReference>
<dbReference type="InterPro" id="IPR011006">
    <property type="entry name" value="CheY-like_superfamily"/>
</dbReference>
<evidence type="ECO:0000256" key="1">
    <source>
        <dbReference type="ARBA" id="ARBA00022553"/>
    </source>
</evidence>
<dbReference type="SMART" id="SM00421">
    <property type="entry name" value="HTH_LUXR"/>
    <property type="match status" value="1"/>
</dbReference>
<dbReference type="Pfam" id="PF00072">
    <property type="entry name" value="Response_reg"/>
    <property type="match status" value="1"/>
</dbReference>
<protein>
    <submittedName>
        <fullName evidence="6">LuxR family two component transcriptional regulator</fullName>
    </submittedName>
</protein>
<dbReference type="InterPro" id="IPR016032">
    <property type="entry name" value="Sig_transdc_resp-reg_C-effctor"/>
</dbReference>
<dbReference type="InterPro" id="IPR039420">
    <property type="entry name" value="WalR-like"/>
</dbReference>
<feature type="domain" description="Response regulatory" evidence="5">
    <location>
        <begin position="8"/>
        <end position="124"/>
    </location>
</feature>
<dbReference type="InterPro" id="IPR000792">
    <property type="entry name" value="Tscrpt_reg_LuxR_C"/>
</dbReference>
<evidence type="ECO:0000313" key="6">
    <source>
        <dbReference type="EMBL" id="TDR39978.1"/>
    </source>
</evidence>
<dbReference type="Proteomes" id="UP000295293">
    <property type="component" value="Unassembled WGS sequence"/>
</dbReference>
<proteinExistence type="predicted"/>
<dbReference type="PROSITE" id="PS50110">
    <property type="entry name" value="RESPONSE_REGULATORY"/>
    <property type="match status" value="1"/>
</dbReference>
<dbReference type="EMBL" id="SNZH01000014">
    <property type="protein sequence ID" value="TDR39978.1"/>
    <property type="molecule type" value="Genomic_DNA"/>
</dbReference>
<dbReference type="InterPro" id="IPR001789">
    <property type="entry name" value="Sig_transdc_resp-reg_receiver"/>
</dbReference>
<evidence type="ECO:0000256" key="2">
    <source>
        <dbReference type="ARBA" id="ARBA00023125"/>
    </source>
</evidence>
<feature type="domain" description="HTH luxR-type" evidence="4">
    <location>
        <begin position="147"/>
        <end position="212"/>
    </location>
</feature>
<dbReference type="GO" id="GO:0003677">
    <property type="term" value="F:DNA binding"/>
    <property type="evidence" value="ECO:0007669"/>
    <property type="project" value="UniProtKB-KW"/>
</dbReference>
<dbReference type="Pfam" id="PF00196">
    <property type="entry name" value="GerE"/>
    <property type="match status" value="1"/>
</dbReference>
<evidence type="ECO:0000259" key="4">
    <source>
        <dbReference type="PROSITE" id="PS50043"/>
    </source>
</evidence>
<dbReference type="GO" id="GO:0000160">
    <property type="term" value="P:phosphorelay signal transduction system"/>
    <property type="evidence" value="ECO:0007669"/>
    <property type="project" value="InterPro"/>
</dbReference>
<dbReference type="PROSITE" id="PS50043">
    <property type="entry name" value="HTH_LUXR_2"/>
    <property type="match status" value="1"/>
</dbReference>
<dbReference type="CDD" id="cd17535">
    <property type="entry name" value="REC_NarL-like"/>
    <property type="match status" value="1"/>
</dbReference>
<gene>
    <name evidence="6" type="ORF">DFR29_11430</name>
</gene>
<evidence type="ECO:0000259" key="5">
    <source>
        <dbReference type="PROSITE" id="PS50110"/>
    </source>
</evidence>
<dbReference type="Gene3D" id="3.40.50.2300">
    <property type="match status" value="1"/>
</dbReference>
<organism evidence="6 7">
    <name type="scientific">Tahibacter aquaticus</name>
    <dbReference type="NCBI Taxonomy" id="520092"/>
    <lineage>
        <taxon>Bacteria</taxon>
        <taxon>Pseudomonadati</taxon>
        <taxon>Pseudomonadota</taxon>
        <taxon>Gammaproteobacteria</taxon>
        <taxon>Lysobacterales</taxon>
        <taxon>Rhodanobacteraceae</taxon>
        <taxon>Tahibacter</taxon>
    </lineage>
</organism>
<keyword evidence="1 3" id="KW-0597">Phosphoprotein</keyword>
<feature type="modified residue" description="4-aspartylphosphate" evidence="3">
    <location>
        <position position="59"/>
    </location>
</feature>
<name>A0A4R6YQ71_9GAMM</name>
<dbReference type="PANTHER" id="PTHR43214">
    <property type="entry name" value="TWO-COMPONENT RESPONSE REGULATOR"/>
    <property type="match status" value="1"/>
</dbReference>
<keyword evidence="2" id="KW-0238">DNA-binding</keyword>
<dbReference type="PRINTS" id="PR00038">
    <property type="entry name" value="HTHLUXR"/>
</dbReference>
<reference evidence="6 7" key="1">
    <citation type="submission" date="2019-03" db="EMBL/GenBank/DDBJ databases">
        <title>Genomic Encyclopedia of Type Strains, Phase IV (KMG-IV): sequencing the most valuable type-strain genomes for metagenomic binning, comparative biology and taxonomic classification.</title>
        <authorList>
            <person name="Goeker M."/>
        </authorList>
    </citation>
    <scope>NUCLEOTIDE SEQUENCE [LARGE SCALE GENOMIC DNA]</scope>
    <source>
        <strain evidence="6 7">DSM 21667</strain>
    </source>
</reference>
<sequence>MGSRDVINVVLIDDHLLVRNGYRAMLDRRPEFAVVGEAGDGEAGLALIRKLEPDIAVLDLHMPRLTGVEVTERVRRSELKTRVVIVTVAGEAPFPRRLLEAGASGYLTKACPAEEFILALQQVADGRRYLAPSIAQQLAMESVDGGGGSPFDRLTTRELEIAIRLAQGDDAQTLSRFLSISDKTISTHKSNIFAKLDIDNVVALAHLANVHGVLHLGNALETANGTRRRRRQR</sequence>